<keyword evidence="5" id="KW-0067">ATP-binding</keyword>
<dbReference type="PANTHER" id="PTHR48041">
    <property type="entry name" value="ABC TRANSPORTER G FAMILY MEMBER 28"/>
    <property type="match status" value="1"/>
</dbReference>
<feature type="domain" description="ABC transporter" evidence="9">
    <location>
        <begin position="23"/>
        <end position="277"/>
    </location>
</feature>
<accession>A0A6U8QGC5</accession>
<keyword evidence="6 8" id="KW-1133">Transmembrane helix</keyword>
<dbReference type="Gene3D" id="3.40.50.300">
    <property type="entry name" value="P-loop containing nucleotide triphosphate hydrolases"/>
    <property type="match status" value="1"/>
</dbReference>
<dbReference type="InterPro" id="IPR027417">
    <property type="entry name" value="P-loop_NTPase"/>
</dbReference>
<dbReference type="GO" id="GO:0016887">
    <property type="term" value="F:ATP hydrolysis activity"/>
    <property type="evidence" value="ECO:0007669"/>
    <property type="project" value="InterPro"/>
</dbReference>
<dbReference type="InterPro" id="IPR043926">
    <property type="entry name" value="ABCG_dom"/>
</dbReference>
<evidence type="ECO:0000256" key="4">
    <source>
        <dbReference type="ARBA" id="ARBA00022741"/>
    </source>
</evidence>
<protein>
    <recommendedName>
        <fullName evidence="9">ABC transporter domain-containing protein</fullName>
    </recommendedName>
</protein>
<feature type="transmembrane region" description="Helical" evidence="8">
    <location>
        <begin position="586"/>
        <end position="610"/>
    </location>
</feature>
<name>A0A6U8QGC5_EMIHU</name>
<evidence type="ECO:0000256" key="2">
    <source>
        <dbReference type="ARBA" id="ARBA00022448"/>
    </source>
</evidence>
<dbReference type="SUPFAM" id="SSF52540">
    <property type="entry name" value="P-loop containing nucleoside triphosphate hydrolases"/>
    <property type="match status" value="1"/>
</dbReference>
<dbReference type="Pfam" id="PF19055">
    <property type="entry name" value="ABC2_membrane_7"/>
    <property type="match status" value="1"/>
</dbReference>
<comment type="subcellular location">
    <subcellularLocation>
        <location evidence="1">Membrane</location>
        <topology evidence="1">Multi-pass membrane protein</topology>
    </subcellularLocation>
</comment>
<dbReference type="PANTHER" id="PTHR48041:SF139">
    <property type="entry name" value="PROTEIN SCARLET"/>
    <property type="match status" value="1"/>
</dbReference>
<dbReference type="Pfam" id="PF00005">
    <property type="entry name" value="ABC_tran"/>
    <property type="match status" value="1"/>
</dbReference>
<keyword evidence="2" id="KW-0813">Transport</keyword>
<dbReference type="AlphaFoldDB" id="A0A6U8QGC5"/>
<dbReference type="InterPro" id="IPR050352">
    <property type="entry name" value="ABCG_transporters"/>
</dbReference>
<dbReference type="SMART" id="SM00382">
    <property type="entry name" value="AAA"/>
    <property type="match status" value="1"/>
</dbReference>
<feature type="transmembrane region" description="Helical" evidence="8">
    <location>
        <begin position="471"/>
        <end position="492"/>
    </location>
</feature>
<evidence type="ECO:0000256" key="6">
    <source>
        <dbReference type="ARBA" id="ARBA00022989"/>
    </source>
</evidence>
<keyword evidence="7 8" id="KW-0472">Membrane</keyword>
<keyword evidence="3 8" id="KW-0812">Transmembrane</keyword>
<proteinExistence type="predicted"/>
<sequence>MTERVTIDLGEEALSWSGLRLSVRVAQTHRRNWRRRASARTSNAGERKVILDDVSGCVAPSEMIALMGPSGSGKTSLLSLLAGRAPKGAKLEAGEVTLGGAAPTKAFFRRCGFVFQDDLLLAALTVRETIEFAARLRLPQSLGDEERDRRVQTTLQQLGLEHCAHTAIGSEKKRGVSGGERKRTAVGAELVARPPLLFLDEPTSGLDAATALSLTSCLQSVARTNRMILVLSVHQPRSNIFSLFDQLLLLSGGRVAYNGAAADAVAYMQGALGEALPSLTNPADWLIDLVDERPAQLLDCWAREGRGDGGAGADGGAVEEASSRRAKLPSAARLAGSHFATSSWWQFCVLLERSAKQQRGDVYNLTNIFQILAVAVIAAILWSGATTVSDIKGVLFFVNIQQAFNAQNTVLRLFPLERQLMLRERRCGTYRMLPYFLARSAADSFAILVLPVLYAIIIYFSVGLRPGAGPFFTYLALSLSTVFTGQSIGLFISLLIPDLALSSCVSFIFVLMVMLFGGFYVGVDRIPGWISWMRYASFMFWGYSGMVINEFGGREIDCDQAGDGEFGDACPFSGDEVIRALGYDGLSVGLCGAMLITIALALRVAAYLCLRLNITLGV</sequence>
<evidence type="ECO:0000256" key="3">
    <source>
        <dbReference type="ARBA" id="ARBA00022692"/>
    </source>
</evidence>
<dbReference type="InterPro" id="IPR013525">
    <property type="entry name" value="ABC2_TM"/>
</dbReference>
<dbReference type="Pfam" id="PF01061">
    <property type="entry name" value="ABC2_membrane"/>
    <property type="match status" value="1"/>
</dbReference>
<feature type="transmembrane region" description="Helical" evidence="8">
    <location>
        <begin position="499"/>
        <end position="523"/>
    </location>
</feature>
<dbReference type="GO" id="GO:0005524">
    <property type="term" value="F:ATP binding"/>
    <property type="evidence" value="ECO:0007669"/>
    <property type="project" value="UniProtKB-KW"/>
</dbReference>
<evidence type="ECO:0000313" key="10">
    <source>
        <dbReference type="EMBL" id="CAE0539436.1"/>
    </source>
</evidence>
<dbReference type="GO" id="GO:0140359">
    <property type="term" value="F:ABC-type transporter activity"/>
    <property type="evidence" value="ECO:0007669"/>
    <property type="project" value="InterPro"/>
</dbReference>
<dbReference type="GO" id="GO:0016020">
    <property type="term" value="C:membrane"/>
    <property type="evidence" value="ECO:0007669"/>
    <property type="project" value="UniProtKB-SubCell"/>
</dbReference>
<evidence type="ECO:0000256" key="7">
    <source>
        <dbReference type="ARBA" id="ARBA00023136"/>
    </source>
</evidence>
<dbReference type="InterPro" id="IPR003439">
    <property type="entry name" value="ABC_transporter-like_ATP-bd"/>
</dbReference>
<evidence type="ECO:0000259" key="9">
    <source>
        <dbReference type="PROSITE" id="PS50893"/>
    </source>
</evidence>
<gene>
    <name evidence="10" type="ORF">EHUX00137_LOCUS10956</name>
</gene>
<evidence type="ECO:0000256" key="5">
    <source>
        <dbReference type="ARBA" id="ARBA00022840"/>
    </source>
</evidence>
<dbReference type="PROSITE" id="PS50893">
    <property type="entry name" value="ABC_TRANSPORTER_2"/>
    <property type="match status" value="1"/>
</dbReference>
<dbReference type="InterPro" id="IPR003593">
    <property type="entry name" value="AAA+_ATPase"/>
</dbReference>
<feature type="transmembrane region" description="Helical" evidence="8">
    <location>
        <begin position="394"/>
        <end position="415"/>
    </location>
</feature>
<reference evidence="10" key="1">
    <citation type="submission" date="2021-01" db="EMBL/GenBank/DDBJ databases">
        <authorList>
            <person name="Corre E."/>
            <person name="Pelletier E."/>
            <person name="Niang G."/>
            <person name="Scheremetjew M."/>
            <person name="Finn R."/>
            <person name="Kale V."/>
            <person name="Holt S."/>
            <person name="Cochrane G."/>
            <person name="Meng A."/>
            <person name="Brown T."/>
            <person name="Cohen L."/>
        </authorList>
    </citation>
    <scope>NUCLEOTIDE SEQUENCE</scope>
    <source>
        <strain evidence="10">379</strain>
    </source>
</reference>
<evidence type="ECO:0000256" key="1">
    <source>
        <dbReference type="ARBA" id="ARBA00004141"/>
    </source>
</evidence>
<feature type="transmembrane region" description="Helical" evidence="8">
    <location>
        <begin position="362"/>
        <end position="382"/>
    </location>
</feature>
<dbReference type="EMBL" id="HBIR01014809">
    <property type="protein sequence ID" value="CAE0539436.1"/>
    <property type="molecule type" value="Transcribed_RNA"/>
</dbReference>
<feature type="transmembrane region" description="Helical" evidence="8">
    <location>
        <begin position="436"/>
        <end position="459"/>
    </location>
</feature>
<keyword evidence="4" id="KW-0547">Nucleotide-binding</keyword>
<organism evidence="10">
    <name type="scientific">Emiliania huxleyi</name>
    <name type="common">Coccolithophore</name>
    <name type="synonym">Pontosphaera huxleyi</name>
    <dbReference type="NCBI Taxonomy" id="2903"/>
    <lineage>
        <taxon>Eukaryota</taxon>
        <taxon>Haptista</taxon>
        <taxon>Haptophyta</taxon>
        <taxon>Prymnesiophyceae</taxon>
        <taxon>Isochrysidales</taxon>
        <taxon>Noelaerhabdaceae</taxon>
        <taxon>Emiliania</taxon>
    </lineage>
</organism>
<evidence type="ECO:0000256" key="8">
    <source>
        <dbReference type="SAM" id="Phobius"/>
    </source>
</evidence>